<accession>A0AAE1SMF3</accession>
<sequence>MRACTRQGNWQAMRRSTIAQGSLTPAKVQWKDLSAASGGGGGGSGSLIAEITSGHIPTPNEAFSIYRALSIMTLKFELKYRLTDNKNIFAILIRLKDVKICFDIYDKYIFKALYFGGVHATWAPRAHIIDMIDQSGLVRRLNERGRLPHEFFGFDQVS</sequence>
<evidence type="ECO:0000313" key="2">
    <source>
        <dbReference type="Proteomes" id="UP001291623"/>
    </source>
</evidence>
<proteinExistence type="predicted"/>
<dbReference type="EMBL" id="JAVYJV010000005">
    <property type="protein sequence ID" value="KAK4371361.1"/>
    <property type="molecule type" value="Genomic_DNA"/>
</dbReference>
<gene>
    <name evidence="1" type="ORF">RND71_010836</name>
</gene>
<evidence type="ECO:0000313" key="1">
    <source>
        <dbReference type="EMBL" id="KAK4371361.1"/>
    </source>
</evidence>
<name>A0AAE1SMF3_9SOLA</name>
<dbReference type="Proteomes" id="UP001291623">
    <property type="component" value="Unassembled WGS sequence"/>
</dbReference>
<protein>
    <submittedName>
        <fullName evidence="1">Uncharacterized protein</fullName>
    </submittedName>
</protein>
<dbReference type="AlphaFoldDB" id="A0AAE1SMF3"/>
<reference evidence="1" key="1">
    <citation type="submission" date="2023-12" db="EMBL/GenBank/DDBJ databases">
        <title>Genome assembly of Anisodus tanguticus.</title>
        <authorList>
            <person name="Wang Y.-J."/>
        </authorList>
    </citation>
    <scope>NUCLEOTIDE SEQUENCE</scope>
    <source>
        <strain evidence="1">KB-2021</strain>
        <tissue evidence="1">Leaf</tissue>
    </source>
</reference>
<comment type="caution">
    <text evidence="1">The sequence shown here is derived from an EMBL/GenBank/DDBJ whole genome shotgun (WGS) entry which is preliminary data.</text>
</comment>
<organism evidence="1 2">
    <name type="scientific">Anisodus tanguticus</name>
    <dbReference type="NCBI Taxonomy" id="243964"/>
    <lineage>
        <taxon>Eukaryota</taxon>
        <taxon>Viridiplantae</taxon>
        <taxon>Streptophyta</taxon>
        <taxon>Embryophyta</taxon>
        <taxon>Tracheophyta</taxon>
        <taxon>Spermatophyta</taxon>
        <taxon>Magnoliopsida</taxon>
        <taxon>eudicotyledons</taxon>
        <taxon>Gunneridae</taxon>
        <taxon>Pentapetalae</taxon>
        <taxon>asterids</taxon>
        <taxon>lamiids</taxon>
        <taxon>Solanales</taxon>
        <taxon>Solanaceae</taxon>
        <taxon>Solanoideae</taxon>
        <taxon>Hyoscyameae</taxon>
        <taxon>Anisodus</taxon>
    </lineage>
</organism>
<keyword evidence="2" id="KW-1185">Reference proteome</keyword>